<dbReference type="RefSeq" id="XP_073556815.1">
    <property type="nucleotide sequence ID" value="XM_073704674.1"/>
</dbReference>
<dbReference type="Gene3D" id="3.40.50.720">
    <property type="entry name" value="NAD(P)-binding Rossmann-like Domain"/>
    <property type="match status" value="1"/>
</dbReference>
<sequence length="275" mass="29273">MSPFSSNFANKHVLVTGGSKGIGGSIVELFLAEGANVSFCARSIRGDEFSLFKGAANGARAIGSAVDIGNPDEMKAWVNQAAKEFGRIDAVIANETFCIASPLISEATTEAWEKSFRADIMGLVTLIEVSIPYLEERAKASENASMVVISSMAGFEARHSVPGSPYSTFKRAQAVLAKDYARKLGPLGIRINSIAPGSIETPNLTLPDGTVQWSQYQIVKRDNYPFYKSLLDAVPLGRTGAPEEVANTVVFLASGLSSYINGTSIVVDGGMSLFF</sequence>
<evidence type="ECO:0000313" key="4">
    <source>
        <dbReference type="Proteomes" id="UP001642720"/>
    </source>
</evidence>
<dbReference type="SUPFAM" id="SSF51735">
    <property type="entry name" value="NAD(P)-binding Rossmann-fold domains"/>
    <property type="match status" value="1"/>
</dbReference>
<dbReference type="PANTHER" id="PTHR43943:SF17">
    <property type="entry name" value="3-PHENYLPROPIONATE-DIHYDRODIOL_CINNAMIC ACID-DIHYDRODIOL DEHYDROGENASE"/>
    <property type="match status" value="1"/>
</dbReference>
<keyword evidence="4" id="KW-1185">Reference proteome</keyword>
<evidence type="ECO:0000256" key="1">
    <source>
        <dbReference type="ARBA" id="ARBA00006484"/>
    </source>
</evidence>
<proteinExistence type="inferred from homology"/>
<comment type="caution">
    <text evidence="3">The sequence shown here is derived from an EMBL/GenBank/DDBJ whole genome shotgun (WGS) entry which is preliminary data.</text>
</comment>
<keyword evidence="2" id="KW-0560">Oxidoreductase</keyword>
<organism evidence="3 4">
    <name type="scientific">Trichoderma ghanense</name>
    <dbReference type="NCBI Taxonomy" id="65468"/>
    <lineage>
        <taxon>Eukaryota</taxon>
        <taxon>Fungi</taxon>
        <taxon>Dikarya</taxon>
        <taxon>Ascomycota</taxon>
        <taxon>Pezizomycotina</taxon>
        <taxon>Sordariomycetes</taxon>
        <taxon>Hypocreomycetidae</taxon>
        <taxon>Hypocreales</taxon>
        <taxon>Hypocreaceae</taxon>
        <taxon>Trichoderma</taxon>
    </lineage>
</organism>
<dbReference type="InterPro" id="IPR036291">
    <property type="entry name" value="NAD(P)-bd_dom_sf"/>
</dbReference>
<evidence type="ECO:0000313" key="3">
    <source>
        <dbReference type="EMBL" id="TFB00614.1"/>
    </source>
</evidence>
<protein>
    <submittedName>
        <fullName evidence="3">3-oxoacyl reductase</fullName>
    </submittedName>
</protein>
<name>A0ABY2GYU9_9HYPO</name>
<gene>
    <name evidence="3" type="ORF">CCMA1212_007507</name>
</gene>
<dbReference type="Proteomes" id="UP001642720">
    <property type="component" value="Unassembled WGS sequence"/>
</dbReference>
<reference evidence="3 4" key="1">
    <citation type="submission" date="2018-01" db="EMBL/GenBank/DDBJ databases">
        <title>Genome characterization of the sugarcane-associated fungus Trichoderma ghanense CCMA-1212 and their application in lignocelulose bioconversion.</title>
        <authorList>
            <person name="Steindorff A.S."/>
            <person name="Mendes T.D."/>
            <person name="Vilela E.S.D."/>
            <person name="Rodrigues D.S."/>
            <person name="Formighieri E.F."/>
            <person name="Melo I.S."/>
            <person name="Favaro L.C.L."/>
        </authorList>
    </citation>
    <scope>NUCLEOTIDE SEQUENCE [LARGE SCALE GENOMIC DNA]</scope>
    <source>
        <strain evidence="3 4">CCMA-1212</strain>
    </source>
</reference>
<evidence type="ECO:0000256" key="2">
    <source>
        <dbReference type="ARBA" id="ARBA00023002"/>
    </source>
</evidence>
<dbReference type="GeneID" id="300579124"/>
<dbReference type="PANTHER" id="PTHR43943">
    <property type="entry name" value="DEHYDROGENASE/REDUCTASE (SDR FAMILY) MEMBER 4"/>
    <property type="match status" value="1"/>
</dbReference>
<accession>A0ABY2GYU9</accession>
<dbReference type="PRINTS" id="PR00081">
    <property type="entry name" value="GDHRDH"/>
</dbReference>
<comment type="similarity">
    <text evidence="1">Belongs to the short-chain dehydrogenases/reductases (SDR) family.</text>
</comment>
<dbReference type="Pfam" id="PF13561">
    <property type="entry name" value="adh_short_C2"/>
    <property type="match status" value="1"/>
</dbReference>
<dbReference type="InterPro" id="IPR002347">
    <property type="entry name" value="SDR_fam"/>
</dbReference>
<dbReference type="EMBL" id="PPTA01000010">
    <property type="protein sequence ID" value="TFB00614.1"/>
    <property type="molecule type" value="Genomic_DNA"/>
</dbReference>